<dbReference type="PROSITE" id="PS01175">
    <property type="entry name" value="RIBONUCLEASE_II"/>
    <property type="match status" value="1"/>
</dbReference>
<evidence type="ECO:0000256" key="7">
    <source>
        <dbReference type="ARBA" id="ARBA00022884"/>
    </source>
</evidence>
<dbReference type="Pfam" id="PF17216">
    <property type="entry name" value="Rrp44_CSD1"/>
    <property type="match status" value="1"/>
</dbReference>
<sequence>MSTIKINYRKTKRGQIGKIVEEVYLRRDVSCGYKGCSICSEFGNEEQNDVLLLEGQDEKCVYILDEKIAEIDRKMHVFANEFFEDTYVEYREDETTEQRNIRAVLNAAKWYTSHLGSIDVQCKFITNSHTEAEYAKQQGINAITIFDFVEEVQDQYPNLVDFLGFTQEGFDMEIEGQEENNIFEPHLPIEKINEEVRKGNLFQDKMFLDRTNTSEGKIRVKKFDFEIMIIGKQNLNRCLSGDIVAVQILPESEWVQQIELGNIIEEDEQDYQQNENQLEGIKEQKNEELRKLVTKIQEQKLVPTGKVVGITKRIQRNFYGHITQDIIKQFPNGIQIREFISTNQIFPNFYLKTKNAQNLEGNKITISFNSWPEYSPCPIGHFKSIIGKIGDTRTEGDLILLEHQVEYKTFSKKVLDCLPSKGEKWEIPPEEEATRLDLRNELICSIDPPGCKDIDDALHCKKLPNGNYQVGVHIADVTYFVRPETAIDKEAANRCTTVYLVDRRTDMLPKLLTETLCSLVSGVDRLAFSCIWELDQNANIVNVSFHKSIIHSKASLTYEMAQNIIDGNTKLEYQGKMTEFAFLKDAITSLQKLAYKLQQKRIDKGALQLASTQVKFTFDQETNNPTDVTFYKSFSTNSLVEEFMLLANVSVADKIVTHFPSISILRKHSQPKPKEIKQLQQIMEKLGFEFDYSSNKNLADTLNKINRQNDSFFNKTVRILTTRTMNEATYFCTAEADYPEFYHYGLAANLYTHFTSPIRRYADVLVHRLLAAAIDLYSLPSNMSNKLKMNRLCDQMNLRNRNARFASRASSDYNTFLFFKDKGDVEAKGIVTSITKQGVIILIEQFGFEGQMKYAQQDQELNSQLFKEQKQDLIVEFYVNGKKKKLFDYINVKVIIFFNKIQYNIKIKFINALRQFPINLHHFHINQRLFLFPSLPLLQFQ</sequence>
<evidence type="ECO:0000256" key="9">
    <source>
        <dbReference type="RuleBase" id="RU003901"/>
    </source>
</evidence>
<dbReference type="InterPro" id="IPR001900">
    <property type="entry name" value="RNase_II/R"/>
</dbReference>
<reference evidence="12 13" key="1">
    <citation type="journal article" date="2015" name="Sci. Rep.">
        <title>Genome of the facultative scuticociliatosis pathogen Pseudocohnilembus persalinus provides insight into its virulence through horizontal gene transfer.</title>
        <authorList>
            <person name="Xiong J."/>
            <person name="Wang G."/>
            <person name="Cheng J."/>
            <person name="Tian M."/>
            <person name="Pan X."/>
            <person name="Warren A."/>
            <person name="Jiang C."/>
            <person name="Yuan D."/>
            <person name="Miao W."/>
        </authorList>
    </citation>
    <scope>NUCLEOTIDE SEQUENCE [LARGE SCALE GENOMIC DNA]</scope>
    <source>
        <strain evidence="12">36N120E</strain>
    </source>
</reference>
<dbReference type="InterPro" id="IPR041505">
    <property type="entry name" value="Dis3_CSD2"/>
</dbReference>
<dbReference type="InterPro" id="IPR050180">
    <property type="entry name" value="RNR_Ribonuclease"/>
</dbReference>
<dbReference type="Proteomes" id="UP000054937">
    <property type="component" value="Unassembled WGS sequence"/>
</dbReference>
<dbReference type="AlphaFoldDB" id="A0A0V0QW14"/>
<dbReference type="EMBL" id="LDAU01000094">
    <property type="protein sequence ID" value="KRX06611.1"/>
    <property type="molecule type" value="Genomic_DNA"/>
</dbReference>
<keyword evidence="13" id="KW-1185">Reference proteome</keyword>
<evidence type="ECO:0000256" key="2">
    <source>
        <dbReference type="ARBA" id="ARBA00005785"/>
    </source>
</evidence>
<dbReference type="GO" id="GO:0003723">
    <property type="term" value="F:RNA binding"/>
    <property type="evidence" value="ECO:0007669"/>
    <property type="project" value="UniProtKB-KW"/>
</dbReference>
<dbReference type="SMART" id="SM00955">
    <property type="entry name" value="RNB"/>
    <property type="match status" value="1"/>
</dbReference>
<keyword evidence="4" id="KW-0540">Nuclease</keyword>
<dbReference type="GO" id="GO:0000175">
    <property type="term" value="F:3'-5'-RNA exonuclease activity"/>
    <property type="evidence" value="ECO:0007669"/>
    <property type="project" value="TreeGrafter"/>
</dbReference>
<evidence type="ECO:0000256" key="10">
    <source>
        <dbReference type="SAM" id="Coils"/>
    </source>
</evidence>
<dbReference type="InterPro" id="IPR022966">
    <property type="entry name" value="RNase_II/R_CS"/>
</dbReference>
<evidence type="ECO:0000313" key="12">
    <source>
        <dbReference type="EMBL" id="KRX06611.1"/>
    </source>
</evidence>
<dbReference type="OMA" id="GQVMRNN"/>
<dbReference type="PANTHER" id="PTHR23355">
    <property type="entry name" value="RIBONUCLEASE"/>
    <property type="match status" value="1"/>
</dbReference>
<dbReference type="GO" id="GO:0071031">
    <property type="term" value="P:nuclear mRNA surveillance of mRNA 3'-end processing"/>
    <property type="evidence" value="ECO:0007669"/>
    <property type="project" value="TreeGrafter"/>
</dbReference>
<dbReference type="InterPro" id="IPR033771">
    <property type="entry name" value="Rrp44_CSD1"/>
</dbReference>
<keyword evidence="6" id="KW-0269">Exonuclease</keyword>
<dbReference type="Pfam" id="PF00773">
    <property type="entry name" value="RNB"/>
    <property type="match status" value="1"/>
</dbReference>
<dbReference type="PANTHER" id="PTHR23355:SF35">
    <property type="entry name" value="EXOSOME COMPLEX EXONUCLEASE RRP44"/>
    <property type="match status" value="1"/>
</dbReference>
<evidence type="ECO:0000256" key="4">
    <source>
        <dbReference type="ARBA" id="ARBA00022722"/>
    </source>
</evidence>
<evidence type="ECO:0000313" key="13">
    <source>
        <dbReference type="Proteomes" id="UP000054937"/>
    </source>
</evidence>
<dbReference type="InParanoid" id="A0A0V0QW14"/>
<evidence type="ECO:0000259" key="11">
    <source>
        <dbReference type="SMART" id="SM00955"/>
    </source>
</evidence>
<evidence type="ECO:0000256" key="6">
    <source>
        <dbReference type="ARBA" id="ARBA00022839"/>
    </source>
</evidence>
<accession>A0A0V0QW14</accession>
<dbReference type="Gene3D" id="2.40.50.700">
    <property type="match status" value="1"/>
</dbReference>
<dbReference type="Pfam" id="PF17849">
    <property type="entry name" value="OB_Dis3"/>
    <property type="match status" value="1"/>
</dbReference>
<dbReference type="SUPFAM" id="SSF50249">
    <property type="entry name" value="Nucleic acid-binding proteins"/>
    <property type="match status" value="3"/>
</dbReference>
<keyword evidence="7" id="KW-0694">RNA-binding</keyword>
<comment type="caution">
    <text evidence="12">The sequence shown here is derived from an EMBL/GenBank/DDBJ whole genome shotgun (WGS) entry which is preliminary data.</text>
</comment>
<evidence type="ECO:0000256" key="8">
    <source>
        <dbReference type="ARBA" id="ARBA00023242"/>
    </source>
</evidence>
<dbReference type="InterPro" id="IPR012340">
    <property type="entry name" value="NA-bd_OB-fold"/>
</dbReference>
<dbReference type="GO" id="GO:0000177">
    <property type="term" value="C:cytoplasmic exosome (RNase complex)"/>
    <property type="evidence" value="ECO:0007669"/>
    <property type="project" value="TreeGrafter"/>
</dbReference>
<evidence type="ECO:0000256" key="1">
    <source>
        <dbReference type="ARBA" id="ARBA00004123"/>
    </source>
</evidence>
<proteinExistence type="inferred from homology"/>
<dbReference type="GO" id="GO:0000176">
    <property type="term" value="C:nuclear exosome (RNase complex)"/>
    <property type="evidence" value="ECO:0007669"/>
    <property type="project" value="TreeGrafter"/>
</dbReference>
<feature type="coiled-coil region" evidence="10">
    <location>
        <begin position="264"/>
        <end position="302"/>
    </location>
</feature>
<keyword evidence="3" id="KW-0698">rRNA processing</keyword>
<keyword evidence="8" id="KW-0539">Nucleus</keyword>
<dbReference type="GO" id="GO:0006364">
    <property type="term" value="P:rRNA processing"/>
    <property type="evidence" value="ECO:0007669"/>
    <property type="project" value="UniProtKB-KW"/>
</dbReference>
<dbReference type="Gene3D" id="3.40.50.1010">
    <property type="entry name" value="5'-nuclease"/>
    <property type="match status" value="2"/>
</dbReference>
<feature type="domain" description="RNB" evidence="11">
    <location>
        <begin position="435"/>
        <end position="776"/>
    </location>
</feature>
<organism evidence="12 13">
    <name type="scientific">Pseudocohnilembus persalinus</name>
    <name type="common">Ciliate</name>
    <dbReference type="NCBI Taxonomy" id="266149"/>
    <lineage>
        <taxon>Eukaryota</taxon>
        <taxon>Sar</taxon>
        <taxon>Alveolata</taxon>
        <taxon>Ciliophora</taxon>
        <taxon>Intramacronucleata</taxon>
        <taxon>Oligohymenophorea</taxon>
        <taxon>Scuticociliatia</taxon>
        <taxon>Philasterida</taxon>
        <taxon>Pseudocohnilembidae</taxon>
        <taxon>Pseudocohnilembus</taxon>
    </lineage>
</organism>
<dbReference type="FunCoup" id="A0A0V0QW14">
    <property type="interactions" value="323"/>
</dbReference>
<protein>
    <submittedName>
        <fullName evidence="12">Nucleic acid-binding, OB-fold</fullName>
    </submittedName>
</protein>
<comment type="subcellular location">
    <subcellularLocation>
        <location evidence="1">Nucleus</location>
    </subcellularLocation>
</comment>
<dbReference type="OrthoDB" id="372421at2759"/>
<evidence type="ECO:0000256" key="3">
    <source>
        <dbReference type="ARBA" id="ARBA00022552"/>
    </source>
</evidence>
<name>A0A0V0QW14_PSEPJ</name>
<dbReference type="GO" id="GO:0004519">
    <property type="term" value="F:endonuclease activity"/>
    <property type="evidence" value="ECO:0007669"/>
    <property type="project" value="TreeGrafter"/>
</dbReference>
<gene>
    <name evidence="12" type="ORF">PPERSA_13090</name>
</gene>
<keyword evidence="5" id="KW-0378">Hydrolase</keyword>
<dbReference type="Gene3D" id="2.40.50.140">
    <property type="entry name" value="Nucleic acid-binding proteins"/>
    <property type="match status" value="1"/>
</dbReference>
<dbReference type="GO" id="GO:0016075">
    <property type="term" value="P:rRNA catabolic process"/>
    <property type="evidence" value="ECO:0007669"/>
    <property type="project" value="TreeGrafter"/>
</dbReference>
<evidence type="ECO:0000256" key="5">
    <source>
        <dbReference type="ARBA" id="ARBA00022801"/>
    </source>
</evidence>
<dbReference type="Gene3D" id="2.40.50.690">
    <property type="match status" value="1"/>
</dbReference>
<keyword evidence="10" id="KW-0175">Coiled coil</keyword>
<comment type="similarity">
    <text evidence="2 9">Belongs to the RNR ribonuclease family.</text>
</comment>